<sequence>MLLCRPTGCVPTGKGFSLPTEIPPVALLQVDWITEVTCSHELSFFSIKNSPLKLMSSYSEPTSNRINKIRLLPKRGIDQHGFPTNSC</sequence>
<protein>
    <submittedName>
        <fullName evidence="1">Uncharacterized protein</fullName>
    </submittedName>
</protein>
<evidence type="ECO:0000313" key="2">
    <source>
        <dbReference type="Proteomes" id="UP000187455"/>
    </source>
</evidence>
<dbReference type="Proteomes" id="UP000187455">
    <property type="component" value="Unassembled WGS sequence"/>
</dbReference>
<name>A0A1R0GTY4_9FUNG</name>
<dbReference type="EMBL" id="LSSL01003546">
    <property type="protein sequence ID" value="OLY80356.1"/>
    <property type="molecule type" value="Genomic_DNA"/>
</dbReference>
<organism evidence="1 2">
    <name type="scientific">Smittium mucronatum</name>
    <dbReference type="NCBI Taxonomy" id="133383"/>
    <lineage>
        <taxon>Eukaryota</taxon>
        <taxon>Fungi</taxon>
        <taxon>Fungi incertae sedis</taxon>
        <taxon>Zoopagomycota</taxon>
        <taxon>Kickxellomycotina</taxon>
        <taxon>Harpellomycetes</taxon>
        <taxon>Harpellales</taxon>
        <taxon>Legeriomycetaceae</taxon>
        <taxon>Smittium</taxon>
    </lineage>
</organism>
<gene>
    <name evidence="1" type="ORF">AYI68_g5549</name>
</gene>
<dbReference type="AlphaFoldDB" id="A0A1R0GTY4"/>
<proteinExistence type="predicted"/>
<accession>A0A1R0GTY4</accession>
<keyword evidence="2" id="KW-1185">Reference proteome</keyword>
<reference evidence="1 2" key="1">
    <citation type="journal article" date="2016" name="Mol. Biol. Evol.">
        <title>Genome-Wide Survey of Gut Fungi (Harpellales) Reveals the First Horizontally Transferred Ubiquitin Gene from a Mosquito Host.</title>
        <authorList>
            <person name="Wang Y."/>
            <person name="White M.M."/>
            <person name="Kvist S."/>
            <person name="Moncalvo J.M."/>
        </authorList>
    </citation>
    <scope>NUCLEOTIDE SEQUENCE [LARGE SCALE GENOMIC DNA]</scope>
    <source>
        <strain evidence="1 2">ALG-7-W6</strain>
    </source>
</reference>
<comment type="caution">
    <text evidence="1">The sequence shown here is derived from an EMBL/GenBank/DDBJ whole genome shotgun (WGS) entry which is preliminary data.</text>
</comment>
<evidence type="ECO:0000313" key="1">
    <source>
        <dbReference type="EMBL" id="OLY80356.1"/>
    </source>
</evidence>